<dbReference type="GO" id="GO:0004222">
    <property type="term" value="F:metalloendopeptidase activity"/>
    <property type="evidence" value="ECO:0007669"/>
    <property type="project" value="InterPro"/>
</dbReference>
<dbReference type="Pfam" id="PF02163">
    <property type="entry name" value="Peptidase_M50"/>
    <property type="match status" value="1"/>
</dbReference>
<feature type="transmembrane region" description="Helical" evidence="5">
    <location>
        <begin position="277"/>
        <end position="306"/>
    </location>
</feature>
<evidence type="ECO:0000256" key="1">
    <source>
        <dbReference type="ARBA" id="ARBA00004127"/>
    </source>
</evidence>
<keyword evidence="4 5" id="KW-0472">Membrane</keyword>
<dbReference type="GO" id="GO:0031293">
    <property type="term" value="P:membrane protein intracellular domain proteolysis"/>
    <property type="evidence" value="ECO:0007669"/>
    <property type="project" value="TreeGrafter"/>
</dbReference>
<feature type="transmembrane region" description="Helical" evidence="5">
    <location>
        <begin position="35"/>
        <end position="53"/>
    </location>
</feature>
<evidence type="ECO:0000256" key="5">
    <source>
        <dbReference type="SAM" id="Phobius"/>
    </source>
</evidence>
<accession>A0A7J4IT69</accession>
<feature type="transmembrane region" description="Helical" evidence="5">
    <location>
        <begin position="423"/>
        <end position="447"/>
    </location>
</feature>
<organism evidence="7 9">
    <name type="scientific">Candidatus Iainarchaeum sp</name>
    <dbReference type="NCBI Taxonomy" id="3101447"/>
    <lineage>
        <taxon>Archaea</taxon>
        <taxon>Candidatus Iainarchaeota</taxon>
        <taxon>Candidatus Iainarchaeia</taxon>
        <taxon>Candidatus Iainarchaeales</taxon>
        <taxon>Candidatus Iainarchaeaceae</taxon>
        <taxon>Candidatus Iainarchaeum</taxon>
    </lineage>
</organism>
<reference evidence="8" key="3">
    <citation type="submission" date="2021-05" db="EMBL/GenBank/DDBJ databases">
        <title>Protein family content uncovers lineage relationships and bacterial pathway maintenance mechanisms in DPANN archaea.</title>
        <authorList>
            <person name="Castelle C.J."/>
            <person name="Meheust R."/>
            <person name="Jaffe A.L."/>
            <person name="Seitz K."/>
            <person name="Gong X."/>
            <person name="Baker B.J."/>
            <person name="Banfield J.F."/>
        </authorList>
    </citation>
    <scope>NUCLEOTIDE SEQUENCE</scope>
    <source>
        <strain evidence="8">RIFCSPHIGHO2_01_FULL_GW2011_AR10_43_9</strain>
    </source>
</reference>
<feature type="transmembrane region" description="Helical" evidence="5">
    <location>
        <begin position="151"/>
        <end position="175"/>
    </location>
</feature>
<feature type="transmembrane region" description="Helical" evidence="5">
    <location>
        <begin position="206"/>
        <end position="226"/>
    </location>
</feature>
<dbReference type="InterPro" id="IPR008915">
    <property type="entry name" value="Peptidase_M50"/>
</dbReference>
<evidence type="ECO:0000313" key="7">
    <source>
        <dbReference type="EMBL" id="HIH08721.1"/>
    </source>
</evidence>
<feature type="transmembrane region" description="Helical" evidence="5">
    <location>
        <begin position="480"/>
        <end position="500"/>
    </location>
</feature>
<evidence type="ECO:0000259" key="6">
    <source>
        <dbReference type="Pfam" id="PF02163"/>
    </source>
</evidence>
<name>A0A7J4IT69_9ARCH</name>
<dbReference type="EMBL" id="JAGVWF010000006">
    <property type="protein sequence ID" value="MBS3058885.1"/>
    <property type="molecule type" value="Genomic_DNA"/>
</dbReference>
<dbReference type="GO" id="GO:0012505">
    <property type="term" value="C:endomembrane system"/>
    <property type="evidence" value="ECO:0007669"/>
    <property type="project" value="UniProtKB-SubCell"/>
</dbReference>
<keyword evidence="3 5" id="KW-1133">Transmembrane helix</keyword>
<dbReference type="Proteomes" id="UP000577419">
    <property type="component" value="Unassembled WGS sequence"/>
</dbReference>
<comment type="subcellular location">
    <subcellularLocation>
        <location evidence="1">Endomembrane system</location>
        <topology evidence="1">Multi-pass membrane protein</topology>
    </subcellularLocation>
</comment>
<protein>
    <submittedName>
        <fullName evidence="8">Site-2 protease family protein</fullName>
    </submittedName>
</protein>
<reference evidence="9" key="1">
    <citation type="journal article" date="2020" name="bioRxiv">
        <title>A rank-normalized archaeal taxonomy based on genome phylogeny resolves widespread incomplete and uneven classifications.</title>
        <authorList>
            <person name="Rinke C."/>
            <person name="Chuvochina M."/>
            <person name="Mussig A.J."/>
            <person name="Chaumeil P.-A."/>
            <person name="Waite D.W."/>
            <person name="Whitman W.B."/>
            <person name="Parks D.H."/>
            <person name="Hugenholtz P."/>
        </authorList>
    </citation>
    <scope>NUCLEOTIDE SEQUENCE [LARGE SCALE GENOMIC DNA]</scope>
</reference>
<evidence type="ECO:0000313" key="9">
    <source>
        <dbReference type="Proteomes" id="UP000577419"/>
    </source>
</evidence>
<dbReference type="InterPro" id="IPR001193">
    <property type="entry name" value="MBTPS2"/>
</dbReference>
<feature type="transmembrane region" description="Helical" evidence="5">
    <location>
        <begin position="238"/>
        <end position="257"/>
    </location>
</feature>
<feature type="domain" description="Peptidase M50" evidence="6">
    <location>
        <begin position="215"/>
        <end position="489"/>
    </location>
</feature>
<evidence type="ECO:0000313" key="8">
    <source>
        <dbReference type="EMBL" id="MBS3058885.1"/>
    </source>
</evidence>
<dbReference type="GO" id="GO:0016020">
    <property type="term" value="C:membrane"/>
    <property type="evidence" value="ECO:0007669"/>
    <property type="project" value="InterPro"/>
</dbReference>
<dbReference type="PANTHER" id="PTHR13325">
    <property type="entry name" value="PROTEASE M50 MEMBRANE-BOUND TRANSCRIPTION FACTOR SITE 2 PROTEASE"/>
    <property type="match status" value="1"/>
</dbReference>
<dbReference type="Proteomes" id="UP000683213">
    <property type="component" value="Unassembled WGS sequence"/>
</dbReference>
<dbReference type="EMBL" id="DUFG01000025">
    <property type="protein sequence ID" value="HIH08721.1"/>
    <property type="molecule type" value="Genomic_DNA"/>
</dbReference>
<gene>
    <name evidence="7" type="ORF">HA237_05135</name>
    <name evidence="8" type="ORF">J4224_00485</name>
</gene>
<keyword evidence="8" id="KW-0645">Protease</keyword>
<feature type="transmembrane region" description="Helical" evidence="5">
    <location>
        <begin position="86"/>
        <end position="107"/>
    </location>
</feature>
<evidence type="ECO:0000256" key="3">
    <source>
        <dbReference type="ARBA" id="ARBA00022989"/>
    </source>
</evidence>
<comment type="caution">
    <text evidence="7">The sequence shown here is derived from an EMBL/GenBank/DDBJ whole genome shotgun (WGS) entry which is preliminary data.</text>
</comment>
<dbReference type="GO" id="GO:0005737">
    <property type="term" value="C:cytoplasm"/>
    <property type="evidence" value="ECO:0007669"/>
    <property type="project" value="TreeGrafter"/>
</dbReference>
<reference evidence="8" key="2">
    <citation type="submission" date="2021-03" db="EMBL/GenBank/DDBJ databases">
        <authorList>
            <person name="Jaffe A."/>
        </authorList>
    </citation>
    <scope>NUCLEOTIDE SEQUENCE</scope>
    <source>
        <strain evidence="8">RIFCSPHIGHO2_01_FULL_GW2011_AR10_43_9</strain>
    </source>
</reference>
<evidence type="ECO:0000256" key="4">
    <source>
        <dbReference type="ARBA" id="ARBA00023136"/>
    </source>
</evidence>
<feature type="transmembrane region" description="Helical" evidence="5">
    <location>
        <begin position="12"/>
        <end position="29"/>
    </location>
</feature>
<dbReference type="PANTHER" id="PTHR13325:SF3">
    <property type="entry name" value="MEMBRANE-BOUND TRANSCRIPTION FACTOR SITE-2 PROTEASE"/>
    <property type="match status" value="1"/>
</dbReference>
<evidence type="ECO:0000256" key="2">
    <source>
        <dbReference type="ARBA" id="ARBA00022692"/>
    </source>
</evidence>
<feature type="transmembrane region" description="Helical" evidence="5">
    <location>
        <begin position="119"/>
        <end position="139"/>
    </location>
</feature>
<keyword evidence="2 5" id="KW-0812">Transmembrane</keyword>
<dbReference type="AlphaFoldDB" id="A0A7J4IT69"/>
<keyword evidence="8" id="KW-0378">Hydrolase</keyword>
<proteinExistence type="predicted"/>
<sequence>MAAPLSDSKKLTALLIVSISLFAAIAIFFGGLLGFYGIVALFLLFSIIFTYFVKKLTSFETHTVVTLLRTRKPLWIFDRFAHHSRLLDFLTEAGLVLGFGAIAVDYLHGRKAGGMKRAALFAFTVLFLIALLFGIDLLFNNAFSEGVLTKNFFFILSLVFGLMGFAGFTIAILAMQAVQIVSQYLVGERACPGVAPLIPGIEIPSVPVVIPAHAWISLILILIIHEAMHGIVSRKEKIPVKSTGLLLFGFIPIGGFVEPDEKKLLAAEEKKQLRVYAAGPAANLAAFAGLNIFLVAVFLLIGATIAPWANEIRDKSVAGVEIVGVQEKIEFCGKTYGSSSFGQLREGMKVNEINGKKVQRIDQITSEISSTRFQPITLTVDLNGLAEQILLVPNELGSFGFIVQNIPASDFNPPQEFLLYSQFISLFADFFGWFILLNFLLALMNFLPIPTFDGGRIAPLLLHRYLGAFNLPEEKAKKTIVKFFLYTLVSLFILNALPLFI</sequence>